<evidence type="ECO:0000313" key="5">
    <source>
        <dbReference type="EMBL" id="CAB4988135.1"/>
    </source>
</evidence>
<protein>
    <submittedName>
        <fullName evidence="5">Unannotated protein</fullName>
    </submittedName>
</protein>
<accession>A0A6J7N7D9</accession>
<sequence>MGLALVHGLSKVLIVLGLEPEQMDVTVIPSPGS</sequence>
<evidence type="ECO:0000313" key="2">
    <source>
        <dbReference type="EMBL" id="CAB4749671.1"/>
    </source>
</evidence>
<gene>
    <name evidence="1" type="ORF">UFOPK2602_01134</name>
    <name evidence="2" type="ORF">UFOPK2806_00936</name>
    <name evidence="3" type="ORF">UFOPK3001_00770</name>
    <name evidence="4" type="ORF">UFOPK3417_00453</name>
    <name evidence="5" type="ORF">UFOPK3954_00990</name>
    <name evidence="6" type="ORF">UFOPK4306_01788</name>
</gene>
<dbReference type="EMBL" id="CAFAAJ010000037">
    <property type="protein sequence ID" value="CAB4798043.1"/>
    <property type="molecule type" value="Genomic_DNA"/>
</dbReference>
<proteinExistence type="predicted"/>
<dbReference type="EMBL" id="CAFBON010000088">
    <property type="protein sequence ID" value="CAB4988135.1"/>
    <property type="molecule type" value="Genomic_DNA"/>
</dbReference>
<dbReference type="EMBL" id="CAEZXX010000070">
    <property type="protein sequence ID" value="CAB4710644.1"/>
    <property type="molecule type" value="Genomic_DNA"/>
</dbReference>
<evidence type="ECO:0000313" key="1">
    <source>
        <dbReference type="EMBL" id="CAB4710644.1"/>
    </source>
</evidence>
<evidence type="ECO:0000313" key="3">
    <source>
        <dbReference type="EMBL" id="CAB4798043.1"/>
    </source>
</evidence>
<dbReference type="EMBL" id="CAFBQP010000074">
    <property type="protein sequence ID" value="CAB5066320.1"/>
    <property type="molecule type" value="Genomic_DNA"/>
</dbReference>
<evidence type="ECO:0000313" key="4">
    <source>
        <dbReference type="EMBL" id="CAB4865422.1"/>
    </source>
</evidence>
<evidence type="ECO:0000313" key="6">
    <source>
        <dbReference type="EMBL" id="CAB5066320.1"/>
    </source>
</evidence>
<organism evidence="5">
    <name type="scientific">freshwater metagenome</name>
    <dbReference type="NCBI Taxonomy" id="449393"/>
    <lineage>
        <taxon>unclassified sequences</taxon>
        <taxon>metagenomes</taxon>
        <taxon>ecological metagenomes</taxon>
    </lineage>
</organism>
<dbReference type="EMBL" id="CAEZYY010000009">
    <property type="protein sequence ID" value="CAB4749671.1"/>
    <property type="molecule type" value="Genomic_DNA"/>
</dbReference>
<dbReference type="AlphaFoldDB" id="A0A6J7N7D9"/>
<reference evidence="5" key="1">
    <citation type="submission" date="2020-05" db="EMBL/GenBank/DDBJ databases">
        <authorList>
            <person name="Chiriac C."/>
            <person name="Salcher M."/>
            <person name="Ghai R."/>
            <person name="Kavagutti S V."/>
        </authorList>
    </citation>
    <scope>NUCLEOTIDE SEQUENCE</scope>
</reference>
<dbReference type="EMBL" id="CAFBLR010000027">
    <property type="protein sequence ID" value="CAB4865422.1"/>
    <property type="molecule type" value="Genomic_DNA"/>
</dbReference>
<name>A0A6J7N7D9_9ZZZZ</name>